<evidence type="ECO:0000256" key="1">
    <source>
        <dbReference type="ARBA" id="ARBA00012344"/>
    </source>
</evidence>
<keyword evidence="4" id="KW-1185">Reference proteome</keyword>
<dbReference type="eggNOG" id="KOG3182">
    <property type="taxonomic scope" value="Eukaryota"/>
</dbReference>
<dbReference type="EC" id="4.3.2.7" evidence="1"/>
<dbReference type="AlphaFoldDB" id="A0A0L0FTQ0"/>
<dbReference type="OrthoDB" id="1933483at2759"/>
<organism evidence="3 4">
    <name type="scientific">Sphaeroforma arctica JP610</name>
    <dbReference type="NCBI Taxonomy" id="667725"/>
    <lineage>
        <taxon>Eukaryota</taxon>
        <taxon>Ichthyosporea</taxon>
        <taxon>Ichthyophonida</taxon>
        <taxon>Sphaeroforma</taxon>
    </lineage>
</organism>
<dbReference type="GeneID" id="25908795"/>
<sequence>MVNNTMEPIVDNRRSNGLIVWEQYAAKKQPLDDGDIFIFGYGSLIWKVAFPRAPVERVVGKISGWKRRFWQGSTDHRGVPGMPGRVCTLIEDAESETWGVAYRVSAAHVREVLEYLDEREKGGYTCHEVEFHPRAHYNRSSHTTFVYCGTPDNEDYIGPQPKEELADIIASSIGPSGPNKDYLLHLASAIREIAPESVEEDGHLFGLERLVLERLQHTGTVNH</sequence>
<dbReference type="InterPro" id="IPR006840">
    <property type="entry name" value="ChaC"/>
</dbReference>
<dbReference type="SUPFAM" id="SSF110857">
    <property type="entry name" value="Gamma-glutamyl cyclotransferase-like"/>
    <property type="match status" value="1"/>
</dbReference>
<protein>
    <recommendedName>
        <fullName evidence="1">glutathione-specific gamma-glutamylcyclotransferase</fullName>
        <ecNumber evidence="1">4.3.2.7</ecNumber>
    </recommendedName>
</protein>
<dbReference type="GO" id="GO:0005737">
    <property type="term" value="C:cytoplasm"/>
    <property type="evidence" value="ECO:0007669"/>
    <property type="project" value="TreeGrafter"/>
</dbReference>
<dbReference type="PANTHER" id="PTHR12192">
    <property type="entry name" value="CATION TRANSPORT PROTEIN CHAC-RELATED"/>
    <property type="match status" value="1"/>
</dbReference>
<dbReference type="RefSeq" id="XP_014153210.1">
    <property type="nucleotide sequence ID" value="XM_014297735.1"/>
</dbReference>
<dbReference type="EMBL" id="KQ242327">
    <property type="protein sequence ID" value="KNC79308.1"/>
    <property type="molecule type" value="Genomic_DNA"/>
</dbReference>
<dbReference type="PANTHER" id="PTHR12192:SF2">
    <property type="entry name" value="GLUTATHIONE-SPECIFIC GAMMA-GLUTAMYLCYCLOTRANSFERASE 2"/>
    <property type="match status" value="1"/>
</dbReference>
<dbReference type="Gene3D" id="3.10.490.10">
    <property type="entry name" value="Gamma-glutamyl cyclotransferase-like"/>
    <property type="match status" value="1"/>
</dbReference>
<dbReference type="InterPro" id="IPR036568">
    <property type="entry name" value="GGCT-like_sf"/>
</dbReference>
<evidence type="ECO:0000256" key="2">
    <source>
        <dbReference type="ARBA" id="ARBA00023239"/>
    </source>
</evidence>
<accession>A0A0L0FTQ0</accession>
<name>A0A0L0FTQ0_9EUKA</name>
<dbReference type="Pfam" id="PF04752">
    <property type="entry name" value="ChaC"/>
    <property type="match status" value="1"/>
</dbReference>
<evidence type="ECO:0000313" key="3">
    <source>
        <dbReference type="EMBL" id="KNC79308.1"/>
    </source>
</evidence>
<gene>
    <name evidence="3" type="ORF">SARC_08291</name>
</gene>
<dbReference type="Proteomes" id="UP000054560">
    <property type="component" value="Unassembled WGS sequence"/>
</dbReference>
<keyword evidence="2" id="KW-0456">Lyase</keyword>
<dbReference type="GO" id="GO:0006751">
    <property type="term" value="P:glutathione catabolic process"/>
    <property type="evidence" value="ECO:0007669"/>
    <property type="project" value="InterPro"/>
</dbReference>
<proteinExistence type="predicted"/>
<reference evidence="3 4" key="1">
    <citation type="submission" date="2011-02" db="EMBL/GenBank/DDBJ databases">
        <title>The Genome Sequence of Sphaeroforma arctica JP610.</title>
        <authorList>
            <consortium name="The Broad Institute Genome Sequencing Platform"/>
            <person name="Russ C."/>
            <person name="Cuomo C."/>
            <person name="Young S.K."/>
            <person name="Zeng Q."/>
            <person name="Gargeya S."/>
            <person name="Alvarado L."/>
            <person name="Berlin A."/>
            <person name="Chapman S.B."/>
            <person name="Chen Z."/>
            <person name="Freedman E."/>
            <person name="Gellesch M."/>
            <person name="Goldberg J."/>
            <person name="Griggs A."/>
            <person name="Gujja S."/>
            <person name="Heilman E."/>
            <person name="Heiman D."/>
            <person name="Howarth C."/>
            <person name="Mehta T."/>
            <person name="Neiman D."/>
            <person name="Pearson M."/>
            <person name="Roberts A."/>
            <person name="Saif S."/>
            <person name="Shea T."/>
            <person name="Shenoy N."/>
            <person name="Sisk P."/>
            <person name="Stolte C."/>
            <person name="Sykes S."/>
            <person name="White J."/>
            <person name="Yandava C."/>
            <person name="Burger G."/>
            <person name="Gray M.W."/>
            <person name="Holland P.W.H."/>
            <person name="King N."/>
            <person name="Lang F.B.F."/>
            <person name="Roger A.J."/>
            <person name="Ruiz-Trillo I."/>
            <person name="Haas B."/>
            <person name="Nusbaum C."/>
            <person name="Birren B."/>
        </authorList>
    </citation>
    <scope>NUCLEOTIDE SEQUENCE [LARGE SCALE GENOMIC DNA]</scope>
    <source>
        <strain evidence="3 4">JP610</strain>
    </source>
</reference>
<dbReference type="GO" id="GO:0061928">
    <property type="term" value="F:glutathione specific gamma-glutamylcyclotransferase activity"/>
    <property type="evidence" value="ECO:0007669"/>
    <property type="project" value="UniProtKB-EC"/>
</dbReference>
<dbReference type="CDD" id="cd06661">
    <property type="entry name" value="GGCT_like"/>
    <property type="match status" value="1"/>
</dbReference>
<dbReference type="InterPro" id="IPR013024">
    <property type="entry name" value="GGCT-like"/>
</dbReference>
<evidence type="ECO:0000313" key="4">
    <source>
        <dbReference type="Proteomes" id="UP000054560"/>
    </source>
</evidence>
<dbReference type="STRING" id="667725.A0A0L0FTQ0"/>